<reference evidence="2" key="1">
    <citation type="journal article" date="2014" name="Int. J. Syst. Evol. Microbiol.">
        <title>Complete genome sequence of Corynebacterium casei LMG S-19264T (=DSM 44701T), isolated from a smear-ripened cheese.</title>
        <authorList>
            <consortium name="US DOE Joint Genome Institute (JGI-PGF)"/>
            <person name="Walter F."/>
            <person name="Albersmeier A."/>
            <person name="Kalinowski J."/>
            <person name="Ruckert C."/>
        </authorList>
    </citation>
    <scope>NUCLEOTIDE SEQUENCE</scope>
    <source>
        <strain evidence="2">CCM 7664</strain>
    </source>
</reference>
<evidence type="ECO:0000313" key="3">
    <source>
        <dbReference type="Proteomes" id="UP000627205"/>
    </source>
</evidence>
<accession>A0A8J3FA30</accession>
<keyword evidence="1" id="KW-0812">Transmembrane</keyword>
<keyword evidence="3" id="KW-1185">Reference proteome</keyword>
<dbReference type="EMBL" id="BMDP01000003">
    <property type="protein sequence ID" value="GGI55263.1"/>
    <property type="molecule type" value="Genomic_DNA"/>
</dbReference>
<evidence type="ECO:0000313" key="2">
    <source>
        <dbReference type="EMBL" id="GGI55263.1"/>
    </source>
</evidence>
<gene>
    <name evidence="2" type="ORF">GCM10011430_24370</name>
</gene>
<evidence type="ECO:0000256" key="1">
    <source>
        <dbReference type="SAM" id="Phobius"/>
    </source>
</evidence>
<dbReference type="AlphaFoldDB" id="A0A8J3FA30"/>
<organism evidence="2 3">
    <name type="scientific">Oxalicibacterium solurbis</name>
    <dbReference type="NCBI Taxonomy" id="69280"/>
    <lineage>
        <taxon>Bacteria</taxon>
        <taxon>Pseudomonadati</taxon>
        <taxon>Pseudomonadota</taxon>
        <taxon>Betaproteobacteria</taxon>
        <taxon>Burkholderiales</taxon>
        <taxon>Oxalobacteraceae</taxon>
        <taxon>Oxalicibacterium</taxon>
    </lineage>
</organism>
<keyword evidence="1" id="KW-0472">Membrane</keyword>
<protein>
    <recommendedName>
        <fullName evidence="4">Transmembrane protein</fullName>
    </recommendedName>
</protein>
<reference evidence="2" key="2">
    <citation type="submission" date="2020-09" db="EMBL/GenBank/DDBJ databases">
        <authorList>
            <person name="Sun Q."/>
            <person name="Sedlacek I."/>
        </authorList>
    </citation>
    <scope>NUCLEOTIDE SEQUENCE</scope>
    <source>
        <strain evidence="2">CCM 7664</strain>
    </source>
</reference>
<feature type="transmembrane region" description="Helical" evidence="1">
    <location>
        <begin position="37"/>
        <end position="61"/>
    </location>
</feature>
<feature type="transmembrane region" description="Helical" evidence="1">
    <location>
        <begin position="6"/>
        <end position="25"/>
    </location>
</feature>
<name>A0A8J3FA30_9BURK</name>
<keyword evidence="1" id="KW-1133">Transmembrane helix</keyword>
<feature type="transmembrane region" description="Helical" evidence="1">
    <location>
        <begin position="67"/>
        <end position="88"/>
    </location>
</feature>
<dbReference type="RefSeq" id="WP_188422121.1">
    <property type="nucleotide sequence ID" value="NZ_BMDP01000003.1"/>
</dbReference>
<sequence>MLVGLVIVGAIMWLAVYGIAVLIAAHQVAKPAVGKRLTAAVFAGKAAPYLIALLFNAVMAVRYQTGAAMLVTGTIASFALTWIIVAVARRQLHGKDR</sequence>
<proteinExistence type="predicted"/>
<evidence type="ECO:0008006" key="4">
    <source>
        <dbReference type="Google" id="ProtNLM"/>
    </source>
</evidence>
<dbReference type="Proteomes" id="UP000627205">
    <property type="component" value="Unassembled WGS sequence"/>
</dbReference>
<comment type="caution">
    <text evidence="2">The sequence shown here is derived from an EMBL/GenBank/DDBJ whole genome shotgun (WGS) entry which is preliminary data.</text>
</comment>